<evidence type="ECO:0000256" key="1">
    <source>
        <dbReference type="SAM" id="Phobius"/>
    </source>
</evidence>
<feature type="transmembrane region" description="Helical" evidence="1">
    <location>
        <begin position="98"/>
        <end position="120"/>
    </location>
</feature>
<dbReference type="EMBL" id="CP061800">
    <property type="protein sequence ID" value="QTA90899.1"/>
    <property type="molecule type" value="Genomic_DNA"/>
</dbReference>
<keyword evidence="1" id="KW-0812">Transmembrane</keyword>
<dbReference type="KEGG" id="dmm:dnm_069610"/>
<organism evidence="2 3">
    <name type="scientific">Desulfonema magnum</name>
    <dbReference type="NCBI Taxonomy" id="45655"/>
    <lineage>
        <taxon>Bacteria</taxon>
        <taxon>Pseudomonadati</taxon>
        <taxon>Thermodesulfobacteriota</taxon>
        <taxon>Desulfobacteria</taxon>
        <taxon>Desulfobacterales</taxon>
        <taxon>Desulfococcaceae</taxon>
        <taxon>Desulfonema</taxon>
    </lineage>
</organism>
<evidence type="ECO:0000313" key="2">
    <source>
        <dbReference type="EMBL" id="QTA90899.1"/>
    </source>
</evidence>
<accession>A0A975GRE3</accession>
<keyword evidence="1" id="KW-0472">Membrane</keyword>
<dbReference type="AlphaFoldDB" id="A0A975GRE3"/>
<proteinExistence type="predicted"/>
<keyword evidence="3" id="KW-1185">Reference proteome</keyword>
<dbReference type="Proteomes" id="UP000663722">
    <property type="component" value="Chromosome"/>
</dbReference>
<gene>
    <name evidence="2" type="ORF">dnm_069610</name>
</gene>
<reference evidence="2" key="1">
    <citation type="journal article" date="2021" name="Microb. Physiol.">
        <title>Proteogenomic Insights into the Physiology of Marine, Sulfate-Reducing, Filamentous Desulfonema limicola and Desulfonema magnum.</title>
        <authorList>
            <person name="Schnaars V."/>
            <person name="Wohlbrand L."/>
            <person name="Scheve S."/>
            <person name="Hinrichs C."/>
            <person name="Reinhardt R."/>
            <person name="Rabus R."/>
        </authorList>
    </citation>
    <scope>NUCLEOTIDE SEQUENCE</scope>
    <source>
        <strain evidence="2">4be13</strain>
    </source>
</reference>
<keyword evidence="1" id="KW-1133">Transmembrane helix</keyword>
<name>A0A975GRE3_9BACT</name>
<evidence type="ECO:0008006" key="4">
    <source>
        <dbReference type="Google" id="ProtNLM"/>
    </source>
</evidence>
<protein>
    <recommendedName>
        <fullName evidence="4">Zinc-ribbon 15 domain-containing protein</fullName>
    </recommendedName>
</protein>
<sequence length="225" mass="25314">MKPTEIKERKMIVFGTRGRTIAGQEMIEGVKCPNCGNTQHATFGILRYFHIFWIPTFPTSRVAGIMCLNCKGTFTDEEIPGELGRQIRSSVFNRKNTLPMFAGLAIIACLMIFAMITSVIDDRRDIEYLGKPEKNDFYIVDFTKIFKDADSEYNYGIMRVKSVSGNMVELMVSKIGYMLSTGPARDIDKGKAKKNSYYAGETIHIDISGLGKMKEDGAICSVERR</sequence>
<evidence type="ECO:0000313" key="3">
    <source>
        <dbReference type="Proteomes" id="UP000663722"/>
    </source>
</evidence>